<dbReference type="EMBL" id="JRPN01000010">
    <property type="protein sequence ID" value="KGT79607.1"/>
    <property type="molecule type" value="Genomic_DNA"/>
</dbReference>
<evidence type="ECO:0000313" key="3">
    <source>
        <dbReference type="Proteomes" id="UP000030377"/>
    </source>
</evidence>
<dbReference type="InterPro" id="IPR013762">
    <property type="entry name" value="Integrase-like_cat_sf"/>
</dbReference>
<dbReference type="GO" id="GO:0006310">
    <property type="term" value="P:DNA recombination"/>
    <property type="evidence" value="ECO:0007669"/>
    <property type="project" value="UniProtKB-KW"/>
</dbReference>
<reference evidence="2 3" key="1">
    <citation type="submission" date="2014-09" db="EMBL/GenBank/DDBJ databases">
        <title>Draft genome of Bradyrhizobium japonicum Is-34.</title>
        <authorList>
            <person name="Tsurumaru H."/>
            <person name="Yamakawa T."/>
            <person name="Hashimoto S."/>
            <person name="Okizaki K."/>
            <person name="Kanesaki Y."/>
            <person name="Yoshikawa H."/>
            <person name="Yajima S."/>
        </authorList>
    </citation>
    <scope>NUCLEOTIDE SEQUENCE [LARGE SCALE GENOMIC DNA]</scope>
    <source>
        <strain evidence="2 3">Is-34</strain>
    </source>
</reference>
<accession>A0A0A3XYT5</accession>
<gene>
    <name evidence="2" type="ORF">MA20_12200</name>
</gene>
<dbReference type="Gene3D" id="1.10.443.10">
    <property type="entry name" value="Intergrase catalytic core"/>
    <property type="match status" value="1"/>
</dbReference>
<proteinExistence type="predicted"/>
<dbReference type="SUPFAM" id="SSF56349">
    <property type="entry name" value="DNA breaking-rejoining enzymes"/>
    <property type="match status" value="1"/>
</dbReference>
<organism evidence="2 3">
    <name type="scientific">Bradyrhizobium japonicum</name>
    <dbReference type="NCBI Taxonomy" id="375"/>
    <lineage>
        <taxon>Bacteria</taxon>
        <taxon>Pseudomonadati</taxon>
        <taxon>Pseudomonadota</taxon>
        <taxon>Alphaproteobacteria</taxon>
        <taxon>Hyphomicrobiales</taxon>
        <taxon>Nitrobacteraceae</taxon>
        <taxon>Bradyrhizobium</taxon>
    </lineage>
</organism>
<dbReference type="AlphaFoldDB" id="A0A0A3XYT5"/>
<comment type="caution">
    <text evidence="2">The sequence shown here is derived from an EMBL/GenBank/DDBJ whole genome shotgun (WGS) entry which is preliminary data.</text>
</comment>
<sequence length="565" mass="64718">MDNLGWVQELIAAPDLEALGTILDARLHAYVEHGVPANERLLAERCAFEHEVRRYLGRAQDRGYAYPQRFPRMPSTWVDFVNQNKAAESEIARLNVRRAYENGRHDAAEAVKEGWTAPAAPAVAQPFDPIAMIDRLVQDAVAQRLPLLPAQKVGSISPVSEPAVCAPTGEAAEDNSCRMSDVLAEFLKPLDRKRKHTAKGRGEAEPVIQFAIDFLDNPRMDELTDAKWKQLDEALPDIPNRDNIPRRFAKTLFQRYKYAEETEWSQLERVTTTTIKSRYWAGLYKFVDFAIAEKHYCGPRPKFVCIDPENLAPLPRDAFDDDELLTLLRLPLFTGCKNRVHVWQPGRYFVQSHIYWGFLICILTGMRPGEVGQLKCADIRTDGEFYYFDLRPFDARHGRVAVKDLRNLKTNAAGRVIPIHPLLIELGLLDRMQDLMDKQEERLFPEWDAYTRKDGTIRWSQPLSKAWQYVKTKLKLDRADLTLYSTRHLMADWLDNDAIAQRTRDRILGHASDVRGRYGRKGILDPQIAAKIEALEPQVIKQMREILLAAKNRADAGELTMLKTY</sequence>
<dbReference type="InterPro" id="IPR011010">
    <property type="entry name" value="DNA_brk_join_enz"/>
</dbReference>
<evidence type="ECO:0008006" key="4">
    <source>
        <dbReference type="Google" id="ProtNLM"/>
    </source>
</evidence>
<keyword evidence="1" id="KW-0233">DNA recombination</keyword>
<dbReference type="GO" id="GO:0003677">
    <property type="term" value="F:DNA binding"/>
    <property type="evidence" value="ECO:0007669"/>
    <property type="project" value="InterPro"/>
</dbReference>
<evidence type="ECO:0000256" key="1">
    <source>
        <dbReference type="ARBA" id="ARBA00023172"/>
    </source>
</evidence>
<dbReference type="GO" id="GO:0015074">
    <property type="term" value="P:DNA integration"/>
    <property type="evidence" value="ECO:0007669"/>
    <property type="project" value="InterPro"/>
</dbReference>
<protein>
    <recommendedName>
        <fullName evidence="4">Tyr recombinase domain-containing protein</fullName>
    </recommendedName>
</protein>
<dbReference type="CDD" id="cd01184">
    <property type="entry name" value="INT_C_like_1"/>
    <property type="match status" value="1"/>
</dbReference>
<dbReference type="Proteomes" id="UP000030377">
    <property type="component" value="Unassembled WGS sequence"/>
</dbReference>
<evidence type="ECO:0000313" key="2">
    <source>
        <dbReference type="EMBL" id="KGT79607.1"/>
    </source>
</evidence>
<name>A0A0A3XYT5_BRAJP</name>